<evidence type="ECO:0000256" key="1">
    <source>
        <dbReference type="ARBA" id="ARBA00001917"/>
    </source>
</evidence>
<dbReference type="InterPro" id="IPR013785">
    <property type="entry name" value="Aldolase_TIM"/>
</dbReference>
<evidence type="ECO:0000256" key="5">
    <source>
        <dbReference type="ARBA" id="ARBA00023002"/>
    </source>
</evidence>
<dbReference type="EMBL" id="VOLT01000007">
    <property type="protein sequence ID" value="TWX66891.1"/>
    <property type="molecule type" value="Genomic_DNA"/>
</dbReference>
<keyword evidence="3 8" id="KW-0285">Flavoprotein</keyword>
<evidence type="ECO:0000256" key="10">
    <source>
        <dbReference type="PIRSR" id="PIRSR000138-2"/>
    </source>
</evidence>
<dbReference type="PROSITE" id="PS00557">
    <property type="entry name" value="FMN_HYDROXY_ACID_DH_1"/>
    <property type="match status" value="1"/>
</dbReference>
<comment type="function">
    <text evidence="8">Catalyzes the conversion of L-lactate to pyruvate. Is coupled to the respiratory chain.</text>
</comment>
<feature type="binding site" evidence="8">
    <location>
        <position position="24"/>
    </location>
    <ligand>
        <name>substrate</name>
    </ligand>
</feature>
<organism evidence="12 13">
    <name type="scientific">Colwellia demingiae</name>
    <dbReference type="NCBI Taxonomy" id="89401"/>
    <lineage>
        <taxon>Bacteria</taxon>
        <taxon>Pseudomonadati</taxon>
        <taxon>Pseudomonadota</taxon>
        <taxon>Gammaproteobacteria</taxon>
        <taxon>Alteromonadales</taxon>
        <taxon>Colwelliaceae</taxon>
        <taxon>Colwellia</taxon>
    </lineage>
</organism>
<feature type="active site" description="Proton acceptor" evidence="8 9">
    <location>
        <position position="275"/>
    </location>
</feature>
<feature type="binding site" evidence="10">
    <location>
        <position position="278"/>
    </location>
    <ligand>
        <name>glyoxylate</name>
        <dbReference type="ChEBI" id="CHEBI:36655"/>
    </ligand>
</feature>
<evidence type="ECO:0000256" key="7">
    <source>
        <dbReference type="ARBA" id="ARBA00024042"/>
    </source>
</evidence>
<evidence type="ECO:0000259" key="11">
    <source>
        <dbReference type="PROSITE" id="PS51349"/>
    </source>
</evidence>
<dbReference type="GO" id="GO:0010181">
    <property type="term" value="F:FMN binding"/>
    <property type="evidence" value="ECO:0007669"/>
    <property type="project" value="InterPro"/>
</dbReference>
<keyword evidence="2 8" id="KW-1003">Cell membrane</keyword>
<proteinExistence type="inferred from homology"/>
<keyword evidence="13" id="KW-1185">Reference proteome</keyword>
<feature type="binding site" evidence="10">
    <location>
        <position position="164"/>
    </location>
    <ligand>
        <name>glyoxylate</name>
        <dbReference type="ChEBI" id="CHEBI:36655"/>
    </ligand>
</feature>
<comment type="catalytic activity">
    <reaction evidence="8">
        <text>(S)-lactate + A = pyruvate + AH2</text>
        <dbReference type="Rhea" id="RHEA:45816"/>
        <dbReference type="ChEBI" id="CHEBI:13193"/>
        <dbReference type="ChEBI" id="CHEBI:15361"/>
        <dbReference type="ChEBI" id="CHEBI:16651"/>
        <dbReference type="ChEBI" id="CHEBI:17499"/>
    </reaction>
</comment>
<feature type="binding site" evidence="10">
    <location>
        <position position="275"/>
    </location>
    <ligand>
        <name>glyoxylate</name>
        <dbReference type="ChEBI" id="CHEBI:36655"/>
    </ligand>
</feature>
<dbReference type="Proteomes" id="UP000321822">
    <property type="component" value="Unassembled WGS sequence"/>
</dbReference>
<feature type="binding site" evidence="8">
    <location>
        <position position="164"/>
    </location>
    <ligand>
        <name>substrate</name>
    </ligand>
</feature>
<feature type="binding site" evidence="8 10">
    <location>
        <position position="251"/>
    </location>
    <ligand>
        <name>FMN</name>
        <dbReference type="ChEBI" id="CHEBI:58210"/>
    </ligand>
</feature>
<comment type="subcellular location">
    <subcellularLocation>
        <location evidence="8">Cell membrane</location>
        <topology evidence="8">Peripheral membrane protein</topology>
    </subcellularLocation>
</comment>
<feature type="binding site" evidence="8 10">
    <location>
        <position position="106"/>
    </location>
    <ligand>
        <name>FMN</name>
        <dbReference type="ChEBI" id="CHEBI:58210"/>
    </ligand>
</feature>
<keyword evidence="4 8" id="KW-0288">FMN</keyword>
<evidence type="ECO:0000256" key="6">
    <source>
        <dbReference type="ARBA" id="ARBA00023136"/>
    </source>
</evidence>
<feature type="binding site" evidence="10">
    <location>
        <position position="24"/>
    </location>
    <ligand>
        <name>glyoxylate</name>
        <dbReference type="ChEBI" id="CHEBI:36655"/>
    </ligand>
</feature>
<dbReference type="InterPro" id="IPR012133">
    <property type="entry name" value="Alpha-hydoxy_acid_DH_FMN"/>
</dbReference>
<keyword evidence="5 8" id="KW-0560">Oxidoreductase</keyword>
<dbReference type="SUPFAM" id="SSF51395">
    <property type="entry name" value="FMN-linked oxidoreductases"/>
    <property type="match status" value="1"/>
</dbReference>
<comment type="cofactor">
    <cofactor evidence="1 8">
        <name>FMN</name>
        <dbReference type="ChEBI" id="CHEBI:58210"/>
    </cofactor>
</comment>
<dbReference type="PROSITE" id="PS51349">
    <property type="entry name" value="FMN_HYDROXY_ACID_DH_2"/>
    <property type="match status" value="1"/>
</dbReference>
<feature type="binding site" evidence="8">
    <location>
        <position position="278"/>
    </location>
    <ligand>
        <name>substrate</name>
    </ligand>
</feature>
<protein>
    <recommendedName>
        <fullName evidence="8">L-lactate dehydrogenase</fullName>
        <ecNumber evidence="8">1.1.-.-</ecNumber>
    </recommendedName>
</protein>
<dbReference type="InterPro" id="IPR020920">
    <property type="entry name" value="LldD"/>
</dbReference>
<feature type="binding site" evidence="8 10">
    <location>
        <position position="155"/>
    </location>
    <ligand>
        <name>FMN</name>
        <dbReference type="ChEBI" id="CHEBI:58210"/>
    </ligand>
</feature>
<dbReference type="NCBIfam" id="NF033901">
    <property type="entry name" value="L_lactate_LldD"/>
    <property type="match status" value="1"/>
</dbReference>
<dbReference type="CDD" id="cd02809">
    <property type="entry name" value="alpha_hydroxyacid_oxid_FMN"/>
    <property type="match status" value="1"/>
</dbReference>
<dbReference type="GO" id="GO:0005886">
    <property type="term" value="C:plasma membrane"/>
    <property type="evidence" value="ECO:0007669"/>
    <property type="project" value="UniProtKB-SubCell"/>
</dbReference>
<dbReference type="GO" id="GO:0009060">
    <property type="term" value="P:aerobic respiration"/>
    <property type="evidence" value="ECO:0007669"/>
    <property type="project" value="TreeGrafter"/>
</dbReference>
<dbReference type="InterPro" id="IPR037396">
    <property type="entry name" value="FMN_HAD"/>
</dbReference>
<dbReference type="NCBIfam" id="NF008398">
    <property type="entry name" value="PRK11197.1"/>
    <property type="match status" value="1"/>
</dbReference>
<accession>A0A5C6QDQ4</accession>
<evidence type="ECO:0000313" key="13">
    <source>
        <dbReference type="Proteomes" id="UP000321822"/>
    </source>
</evidence>
<feature type="binding site" evidence="10">
    <location>
        <begin position="77"/>
        <end position="79"/>
    </location>
    <ligand>
        <name>FMN</name>
        <dbReference type="ChEBI" id="CHEBI:58210"/>
    </ligand>
</feature>
<feature type="binding site" evidence="10">
    <location>
        <position position="273"/>
    </location>
    <ligand>
        <name>FMN</name>
        <dbReference type="ChEBI" id="CHEBI:58210"/>
    </ligand>
</feature>
<dbReference type="InterPro" id="IPR008259">
    <property type="entry name" value="FMN_hydac_DH_AS"/>
</dbReference>
<evidence type="ECO:0000256" key="3">
    <source>
        <dbReference type="ARBA" id="ARBA00022630"/>
    </source>
</evidence>
<gene>
    <name evidence="8" type="primary">lldD</name>
    <name evidence="12" type="ORF">ESZ36_15180</name>
</gene>
<dbReference type="OrthoDB" id="9770452at2"/>
<dbReference type="RefSeq" id="WP_146789412.1">
    <property type="nucleotide sequence ID" value="NZ_VOLT01000007.1"/>
</dbReference>
<name>A0A5C6QDQ4_9GAMM</name>
<sequence length="379" mass="41420">MIISAPTDYRNAAKKKLPPFLFHYIDGGSYSERTLARNVEDLADIGLRQRVLNDMSELDLSTDIFGEKMSLPISLSPVGLTGMYARRGEVQAAKAAENKGIPFTLSTVSVCPIEEVAPAIKRPMWFQLYVLKDRGFMKNVLERAKAAGVKTLVFTVDMPVPGARYRDMHSGMSGPFAASKRILQATLHPHWAINVGLLGKPHDLGNVSAYRGEATNLEDYIGWLGDNFDPSISWKDLEWIREFWDGPMVIKGILDVEDAKDAVKFGADGIVVSNHGGRQLDGVLSSAKALPAIADAVKSDLKIFVDSGIRSGLDVVRMLALGADCAMLGRSYIYALAAQGQQGVENLLDLYEKEMRVAMTLTGARCIKDLNKNSLIGSL</sequence>
<dbReference type="Gene3D" id="3.20.20.70">
    <property type="entry name" value="Aldolase class I"/>
    <property type="match status" value="1"/>
</dbReference>
<dbReference type="FunFam" id="3.20.20.70:FF:000029">
    <property type="entry name" value="L-lactate dehydrogenase"/>
    <property type="match status" value="1"/>
</dbReference>
<dbReference type="PIRSF" id="PIRSF000138">
    <property type="entry name" value="Al-hdrx_acd_dh"/>
    <property type="match status" value="1"/>
</dbReference>
<keyword evidence="6 8" id="KW-0472">Membrane</keyword>
<dbReference type="GO" id="GO:0004459">
    <property type="term" value="F:L-lactate dehydrogenase (NAD+) activity"/>
    <property type="evidence" value="ECO:0007669"/>
    <property type="project" value="UniProtKB-UniRule"/>
</dbReference>
<feature type="binding site" evidence="10">
    <location>
        <begin position="306"/>
        <end position="310"/>
    </location>
    <ligand>
        <name>FMN</name>
        <dbReference type="ChEBI" id="CHEBI:58210"/>
    </ligand>
</feature>
<feature type="domain" description="FMN hydroxy acid dehydrogenase" evidence="11">
    <location>
        <begin position="1"/>
        <end position="379"/>
    </location>
</feature>
<feature type="binding site" evidence="8">
    <location>
        <position position="129"/>
    </location>
    <ligand>
        <name>substrate</name>
    </ligand>
</feature>
<evidence type="ECO:0000256" key="2">
    <source>
        <dbReference type="ARBA" id="ARBA00022475"/>
    </source>
</evidence>
<dbReference type="AlphaFoldDB" id="A0A5C6QDQ4"/>
<dbReference type="HAMAP" id="MF_01559">
    <property type="entry name" value="L_lact_dehydr"/>
    <property type="match status" value="1"/>
</dbReference>
<reference evidence="12 13" key="1">
    <citation type="submission" date="2019-07" db="EMBL/GenBank/DDBJ databases">
        <title>Genomes of sea-ice associated Colwellia species.</title>
        <authorList>
            <person name="Bowman J.P."/>
        </authorList>
    </citation>
    <scope>NUCLEOTIDE SEQUENCE [LARGE SCALE GENOMIC DNA]</scope>
    <source>
        <strain evidence="12 13">ACAM 459</strain>
    </source>
</reference>
<feature type="binding site" evidence="10">
    <location>
        <begin position="329"/>
        <end position="330"/>
    </location>
    <ligand>
        <name>FMN</name>
        <dbReference type="ChEBI" id="CHEBI:58210"/>
    </ligand>
</feature>
<evidence type="ECO:0000256" key="8">
    <source>
        <dbReference type="HAMAP-Rule" id="MF_01559"/>
    </source>
</evidence>
<dbReference type="EC" id="1.1.-.-" evidence="8"/>
<evidence type="ECO:0000256" key="4">
    <source>
        <dbReference type="ARBA" id="ARBA00022643"/>
    </source>
</evidence>
<feature type="binding site" evidence="8 10">
    <location>
        <position position="127"/>
    </location>
    <ligand>
        <name>FMN</name>
        <dbReference type="ChEBI" id="CHEBI:58210"/>
    </ligand>
</feature>
<comment type="similarity">
    <text evidence="7 8">Belongs to the FMN-dependent alpha-hydroxy acid dehydrogenase family.</text>
</comment>
<dbReference type="GO" id="GO:0006089">
    <property type="term" value="P:lactate metabolic process"/>
    <property type="evidence" value="ECO:0007669"/>
    <property type="project" value="UniProtKB-UniRule"/>
</dbReference>
<comment type="caution">
    <text evidence="12">The sequence shown here is derived from an EMBL/GenBank/DDBJ whole genome shotgun (WGS) entry which is preliminary data.</text>
</comment>
<evidence type="ECO:0000256" key="9">
    <source>
        <dbReference type="PIRSR" id="PIRSR000138-1"/>
    </source>
</evidence>
<dbReference type="InterPro" id="IPR000262">
    <property type="entry name" value="FMN-dep_DH"/>
</dbReference>
<dbReference type="PANTHER" id="PTHR10578:SF85">
    <property type="entry name" value="L-LACTATE DEHYDROGENASE"/>
    <property type="match status" value="1"/>
</dbReference>
<feature type="binding site" evidence="10">
    <location>
        <position position="129"/>
    </location>
    <ligand>
        <name>glyoxylate</name>
        <dbReference type="ChEBI" id="CHEBI:36655"/>
    </ligand>
</feature>
<feature type="binding site" evidence="8">
    <location>
        <begin position="306"/>
        <end position="330"/>
    </location>
    <ligand>
        <name>FMN</name>
        <dbReference type="ChEBI" id="CHEBI:58210"/>
    </ligand>
</feature>
<dbReference type="PANTHER" id="PTHR10578">
    <property type="entry name" value="S -2-HYDROXY-ACID OXIDASE-RELATED"/>
    <property type="match status" value="1"/>
</dbReference>
<evidence type="ECO:0000313" key="12">
    <source>
        <dbReference type="EMBL" id="TWX66891.1"/>
    </source>
</evidence>
<dbReference type="Pfam" id="PF01070">
    <property type="entry name" value="FMN_dh"/>
    <property type="match status" value="1"/>
</dbReference>